<proteinExistence type="inferred from homology"/>
<protein>
    <submittedName>
        <fullName evidence="5">N-terminal domain-containing protein</fullName>
    </submittedName>
</protein>
<dbReference type="PANTHER" id="PTHR14042">
    <property type="entry name" value="DOPEY-RELATED"/>
    <property type="match status" value="1"/>
</dbReference>
<dbReference type="InterPro" id="IPR040314">
    <property type="entry name" value="DOP1"/>
</dbReference>
<comment type="similarity">
    <text evidence="3">Belongs to the DOP1 family.</text>
</comment>
<sequence>MHSTTDIYAKPPLPSIAAAARSMYLFGGTRLAVVLPDRPRLVISSLEAALADESSLVCREALDLLLEHLPIKCGLLSPEERVRLILSVLRLLPLRDWSLSRRAVCWLTSQGGRGTEDFPTTAFAIHAKADLLMAIKTSVSGYPASRTAAVLPLKSLAVFLGDDELEGVAEQLMPDLSVPVLQYILRESKNADWGVSCLQEAQHVFHFKLTPPGVVWRALANTLRRVLQEQLEAEQQRRETAASSDCWLAQQAARQQAAAEAEGVLQLAALFADRIAAPLAAAATSGAADAAVLCDVETLHGFTQLLTLILVGFRELAPTLHQLTLAGRLLQQTAADFTADRRVTQESLQAAAAAAQRPEASEAGDSEEDFAAACSVPAAGGASCTAAQTAASSPELSVCQDAAQPLLQQLLQQLEELLHGLHSFFCHVECLLLELVATEEATTPALDTLFSMLVGFSLLALLRCLRLLDLRVLLWGKGSAHSSPGGSQFVRFLVPLSLSRIASRLWECLGSSSGCTSNEEGVVVDLLLQLNDACLPDRPAVIESVILASLQDSSTNSSKAESIWRFSAFWRHARLQVYRPLGLLLPNAVLQLLGALGDAFPDIRYAARVFVRLALDSAPQLLRPVFDDILTQARQSACMPHEDGGSEGMDWRQWTYNDVSIVDYADLFCVVLLRFISFQLPPAVLAEECLAATSAGMEISCLLSHALVERLHAAVHSEDYAAQSQLLQLLRVVIVHSSQQASGFSPASRNLINSSDSELQQLLRQQLPQSRQASAPAEAAVGSPVAATTADTAALSLERLTPLSSDFGGLLRCLLMAMRAEDFEGAETAVAATAAARDAAIDEATQLSLFLLQ</sequence>
<dbReference type="GO" id="GO:0015031">
    <property type="term" value="P:protein transport"/>
    <property type="evidence" value="ECO:0007669"/>
    <property type="project" value="UniProtKB-KW"/>
</dbReference>
<accession>A0A1D3D8F7</accession>
<reference evidence="5 6" key="1">
    <citation type="journal article" date="2016" name="BMC Genomics">
        <title>Comparative genomics reveals Cyclospora cayetanensis possesses coccidia-like metabolism and invasion components but unique surface antigens.</title>
        <authorList>
            <person name="Liu S."/>
            <person name="Wang L."/>
            <person name="Zheng H."/>
            <person name="Xu Z."/>
            <person name="Roellig D.M."/>
            <person name="Li N."/>
            <person name="Frace M.A."/>
            <person name="Tang K."/>
            <person name="Arrowood M.J."/>
            <person name="Moss D.M."/>
            <person name="Zhang L."/>
            <person name="Feng Y."/>
            <person name="Xiao L."/>
        </authorList>
    </citation>
    <scope>NUCLEOTIDE SEQUENCE [LARGE SCALE GENOMIC DNA]</scope>
    <source>
        <strain evidence="5 6">CHN_HEN01</strain>
    </source>
</reference>
<dbReference type="SUPFAM" id="SSF48371">
    <property type="entry name" value="ARM repeat"/>
    <property type="match status" value="1"/>
</dbReference>
<dbReference type="VEuPathDB" id="ToxoDB:cyc_07702"/>
<keyword evidence="2" id="KW-0653">Protein transport</keyword>
<dbReference type="VEuPathDB" id="ToxoDB:LOC34623610"/>
<comment type="caution">
    <text evidence="5">The sequence shown here is derived from an EMBL/GenBank/DDBJ whole genome shotgun (WGS) entry which is preliminary data.</text>
</comment>
<evidence type="ECO:0000256" key="2">
    <source>
        <dbReference type="ARBA" id="ARBA00022927"/>
    </source>
</evidence>
<evidence type="ECO:0000313" key="5">
    <source>
        <dbReference type="EMBL" id="OEH79732.1"/>
    </source>
</evidence>
<dbReference type="EMBL" id="JROU02000292">
    <property type="protein sequence ID" value="OEH79732.1"/>
    <property type="molecule type" value="Genomic_DNA"/>
</dbReference>
<evidence type="ECO:0000256" key="1">
    <source>
        <dbReference type="ARBA" id="ARBA00022448"/>
    </source>
</evidence>
<dbReference type="InParanoid" id="A0A1D3D8F7"/>
<gene>
    <name evidence="5" type="ORF">cyc_07702</name>
</gene>
<dbReference type="PANTHER" id="PTHR14042:SF24">
    <property type="entry name" value="PROTEIN DOPEY-1 HOMOLOG"/>
    <property type="match status" value="1"/>
</dbReference>
<dbReference type="InterPro" id="IPR007249">
    <property type="entry name" value="DOP1_N"/>
</dbReference>
<keyword evidence="6" id="KW-1185">Reference proteome</keyword>
<dbReference type="InterPro" id="IPR016024">
    <property type="entry name" value="ARM-type_fold"/>
</dbReference>
<evidence type="ECO:0000313" key="6">
    <source>
        <dbReference type="Proteomes" id="UP000095192"/>
    </source>
</evidence>
<dbReference type="Pfam" id="PF04118">
    <property type="entry name" value="Dopey_N"/>
    <property type="match status" value="1"/>
</dbReference>
<dbReference type="AlphaFoldDB" id="A0A1D3D8F7"/>
<evidence type="ECO:0000256" key="3">
    <source>
        <dbReference type="ARBA" id="ARBA00046326"/>
    </source>
</evidence>
<evidence type="ECO:0000259" key="4">
    <source>
        <dbReference type="Pfam" id="PF04118"/>
    </source>
</evidence>
<feature type="domain" description="DOP1 N-terminal" evidence="4">
    <location>
        <begin position="33"/>
        <end position="109"/>
    </location>
</feature>
<dbReference type="GO" id="GO:0006895">
    <property type="term" value="P:Golgi to endosome transport"/>
    <property type="evidence" value="ECO:0007669"/>
    <property type="project" value="InterPro"/>
</dbReference>
<dbReference type="GO" id="GO:0005768">
    <property type="term" value="C:endosome"/>
    <property type="evidence" value="ECO:0007669"/>
    <property type="project" value="TreeGrafter"/>
</dbReference>
<name>A0A1D3D8F7_9EIME</name>
<organism evidence="5 6">
    <name type="scientific">Cyclospora cayetanensis</name>
    <dbReference type="NCBI Taxonomy" id="88456"/>
    <lineage>
        <taxon>Eukaryota</taxon>
        <taxon>Sar</taxon>
        <taxon>Alveolata</taxon>
        <taxon>Apicomplexa</taxon>
        <taxon>Conoidasida</taxon>
        <taxon>Coccidia</taxon>
        <taxon>Eucoccidiorida</taxon>
        <taxon>Eimeriorina</taxon>
        <taxon>Eimeriidae</taxon>
        <taxon>Cyclospora</taxon>
    </lineage>
</organism>
<keyword evidence="1" id="KW-0813">Transport</keyword>
<dbReference type="GO" id="GO:0005802">
    <property type="term" value="C:trans-Golgi network"/>
    <property type="evidence" value="ECO:0007669"/>
    <property type="project" value="TreeGrafter"/>
</dbReference>
<dbReference type="GO" id="GO:0005829">
    <property type="term" value="C:cytosol"/>
    <property type="evidence" value="ECO:0007669"/>
    <property type="project" value="GOC"/>
</dbReference>
<dbReference type="Proteomes" id="UP000095192">
    <property type="component" value="Unassembled WGS sequence"/>
</dbReference>